<comment type="similarity">
    <text evidence="1">Belongs to the SCO1/2 family.</text>
</comment>
<gene>
    <name evidence="4" type="ORF">CPIN18021_0572</name>
</gene>
<dbReference type="GO" id="GO:0046872">
    <property type="term" value="F:metal ion binding"/>
    <property type="evidence" value="ECO:0007669"/>
    <property type="project" value="UniProtKB-KW"/>
</dbReference>
<dbReference type="Gene3D" id="3.40.30.10">
    <property type="entry name" value="Glutaredoxin"/>
    <property type="match status" value="1"/>
</dbReference>
<proteinExistence type="inferred from homology"/>
<keyword evidence="3" id="KW-1015">Disulfide bond</keyword>
<dbReference type="GeneID" id="56566206"/>
<feature type="binding site" evidence="2">
    <location>
        <position position="63"/>
    </location>
    <ligand>
        <name>Cu cation</name>
        <dbReference type="ChEBI" id="CHEBI:23378"/>
    </ligand>
</feature>
<accession>A0A1S6U6M5</accession>
<evidence type="ECO:0000313" key="4">
    <source>
        <dbReference type="EMBL" id="AQW87398.1"/>
    </source>
</evidence>
<sequence length="182" mass="21117">MKKIISILTTILILFAFVLFINKEKANKYDFVAQTQNKEIKLRDLDGEYKILYFGYLFCPDVCPATLFRVSEVLSKINRQDIKLLFATLDEERDTTEQLQEMVGNFYNNSLGIKMKDLDKVAKAYNVKYKKIQMPDSAIKYSIAHSSAIYLLDKNGSFFTEVSNLTEEDITQAIQDMIKQRH</sequence>
<name>A0A1S6U6M5_9BACT</name>
<dbReference type="CDD" id="cd02968">
    <property type="entry name" value="SCO"/>
    <property type="match status" value="1"/>
</dbReference>
<dbReference type="Pfam" id="PF02630">
    <property type="entry name" value="SCO1-SenC"/>
    <property type="match status" value="1"/>
</dbReference>
<feature type="binding site" evidence="2">
    <location>
        <position position="145"/>
    </location>
    <ligand>
        <name>Cu cation</name>
        <dbReference type="ChEBI" id="CHEBI:23378"/>
    </ligand>
</feature>
<feature type="binding site" evidence="2">
    <location>
        <position position="59"/>
    </location>
    <ligand>
        <name>Cu cation</name>
        <dbReference type="ChEBI" id="CHEBI:23378"/>
    </ligand>
</feature>
<dbReference type="Proteomes" id="UP000190868">
    <property type="component" value="Chromosome"/>
</dbReference>
<organism evidence="4 5">
    <name type="scientific">Campylobacter pinnipediorum subsp. caledonicus</name>
    <dbReference type="NCBI Taxonomy" id="1874362"/>
    <lineage>
        <taxon>Bacteria</taxon>
        <taxon>Pseudomonadati</taxon>
        <taxon>Campylobacterota</taxon>
        <taxon>Epsilonproteobacteria</taxon>
        <taxon>Campylobacterales</taxon>
        <taxon>Campylobacteraceae</taxon>
        <taxon>Campylobacter</taxon>
    </lineage>
</organism>
<feature type="disulfide bond" description="Redox-active" evidence="3">
    <location>
        <begin position="59"/>
        <end position="63"/>
    </location>
</feature>
<dbReference type="SUPFAM" id="SSF52833">
    <property type="entry name" value="Thioredoxin-like"/>
    <property type="match status" value="1"/>
</dbReference>
<dbReference type="AlphaFoldDB" id="A0A1S6U6M5"/>
<dbReference type="InterPro" id="IPR036249">
    <property type="entry name" value="Thioredoxin-like_sf"/>
</dbReference>
<evidence type="ECO:0000313" key="5">
    <source>
        <dbReference type="Proteomes" id="UP000190868"/>
    </source>
</evidence>
<dbReference type="EMBL" id="CP017258">
    <property type="protein sequence ID" value="AQW87398.1"/>
    <property type="molecule type" value="Genomic_DNA"/>
</dbReference>
<dbReference type="RefSeq" id="WP_078423067.1">
    <property type="nucleotide sequence ID" value="NZ_CP017018.1"/>
</dbReference>
<keyword evidence="5" id="KW-1185">Reference proteome</keyword>
<evidence type="ECO:0000256" key="3">
    <source>
        <dbReference type="PIRSR" id="PIRSR603782-2"/>
    </source>
</evidence>
<evidence type="ECO:0000256" key="2">
    <source>
        <dbReference type="PIRSR" id="PIRSR603782-1"/>
    </source>
</evidence>
<dbReference type="PANTHER" id="PTHR12151">
    <property type="entry name" value="ELECTRON TRANSPORT PROTIN SCO1/SENC FAMILY MEMBER"/>
    <property type="match status" value="1"/>
</dbReference>
<keyword evidence="2" id="KW-0479">Metal-binding</keyword>
<dbReference type="KEGG" id="cpin:CPIN18020_0567"/>
<dbReference type="InterPro" id="IPR003782">
    <property type="entry name" value="SCO1/SenC"/>
</dbReference>
<dbReference type="PANTHER" id="PTHR12151:SF25">
    <property type="entry name" value="LINALOOL DEHYDRATASE_ISOMERASE DOMAIN-CONTAINING PROTEIN"/>
    <property type="match status" value="1"/>
</dbReference>
<reference evidence="5" key="1">
    <citation type="submission" date="2016-09" db="EMBL/GenBank/DDBJ databases">
        <title>Comparative genomics of the Campylobacter concisus group.</title>
        <authorList>
            <person name="Miller W.G."/>
            <person name="Yee E."/>
            <person name="Chapman M.H."/>
            <person name="Huynh S."/>
            <person name="Bono J.L."/>
            <person name="On S.L.W."/>
            <person name="StLeger J."/>
            <person name="Foster G."/>
            <person name="Parker C.T."/>
        </authorList>
    </citation>
    <scope>NUCLEOTIDE SEQUENCE [LARGE SCALE GENOMIC DNA]</scope>
    <source>
        <strain evidence="5">RM18021</strain>
    </source>
</reference>
<keyword evidence="2" id="KW-0186">Copper</keyword>
<protein>
    <submittedName>
        <fullName evidence="4">Cytochrome oxidase biogenesis protein, Sco1/SenC/PrrC family</fullName>
    </submittedName>
</protein>
<evidence type="ECO:0000256" key="1">
    <source>
        <dbReference type="ARBA" id="ARBA00010996"/>
    </source>
</evidence>